<gene>
    <name evidence="5" type="ORF">SDENCHOL_11102</name>
</gene>
<dbReference type="Proteomes" id="UP000242886">
    <property type="component" value="Chromosome SDENCHOL"/>
</dbReference>
<accession>A0A7Z7HQF5</accession>
<evidence type="ECO:0000313" key="5">
    <source>
        <dbReference type="EMBL" id="SMB24642.1"/>
    </source>
</evidence>
<dbReference type="Gene3D" id="3.30.110.60">
    <property type="entry name" value="YhbY-like"/>
    <property type="match status" value="1"/>
</dbReference>
<keyword evidence="1 2" id="KW-0694">RNA-binding</keyword>
<dbReference type="PANTHER" id="PTHR40065">
    <property type="entry name" value="RNA-BINDING PROTEIN YHBY"/>
    <property type="match status" value="1"/>
</dbReference>
<evidence type="ECO:0000259" key="4">
    <source>
        <dbReference type="PROSITE" id="PS51295"/>
    </source>
</evidence>
<feature type="domain" description="CRM" evidence="4">
    <location>
        <begin position="27"/>
        <end position="123"/>
    </location>
</feature>
<dbReference type="EMBL" id="LT837803">
    <property type="protein sequence ID" value="SMB24642.1"/>
    <property type="molecule type" value="Genomic_DNA"/>
</dbReference>
<protein>
    <recommendedName>
        <fullName evidence="4">CRM domain-containing protein</fullName>
    </recommendedName>
</protein>
<proteinExistence type="predicted"/>
<evidence type="ECO:0000256" key="3">
    <source>
        <dbReference type="SAM" id="MobiDB-lite"/>
    </source>
</evidence>
<feature type="compositionally biased region" description="Basic and acidic residues" evidence="3">
    <location>
        <begin position="142"/>
        <end position="155"/>
    </location>
</feature>
<dbReference type="Pfam" id="PF01985">
    <property type="entry name" value="CRS1_YhbY"/>
    <property type="match status" value="1"/>
</dbReference>
<name>A0A7Z7HQF5_9PROT</name>
<evidence type="ECO:0000313" key="6">
    <source>
        <dbReference type="Proteomes" id="UP000242886"/>
    </source>
</evidence>
<keyword evidence="6" id="KW-1185">Reference proteome</keyword>
<dbReference type="PANTHER" id="PTHR40065:SF3">
    <property type="entry name" value="RNA-BINDING PROTEIN YHBY"/>
    <property type="match status" value="1"/>
</dbReference>
<dbReference type="InterPro" id="IPR051925">
    <property type="entry name" value="RNA-binding_domain"/>
</dbReference>
<dbReference type="InterPro" id="IPR035920">
    <property type="entry name" value="YhbY-like_sf"/>
</dbReference>
<dbReference type="GO" id="GO:0003723">
    <property type="term" value="F:RNA binding"/>
    <property type="evidence" value="ECO:0007669"/>
    <property type="project" value="UniProtKB-UniRule"/>
</dbReference>
<feature type="compositionally biased region" description="Basic residues" evidence="3">
    <location>
        <begin position="126"/>
        <end position="136"/>
    </location>
</feature>
<reference evidence="5" key="1">
    <citation type="submission" date="2017-03" db="EMBL/GenBank/DDBJ databases">
        <authorList>
            <consortium name="AG Boll"/>
        </authorList>
    </citation>
    <scope>NUCLEOTIDE SEQUENCE [LARGE SCALE GENOMIC DNA]</scope>
    <source>
        <strain evidence="5">Chol</strain>
    </source>
</reference>
<dbReference type="RefSeq" id="WP_154716327.1">
    <property type="nucleotide sequence ID" value="NZ_LT837803.1"/>
</dbReference>
<dbReference type="PROSITE" id="PS51295">
    <property type="entry name" value="CRM"/>
    <property type="match status" value="1"/>
</dbReference>
<evidence type="ECO:0000256" key="2">
    <source>
        <dbReference type="PROSITE-ProRule" id="PRU00626"/>
    </source>
</evidence>
<feature type="region of interest" description="Disordered" evidence="3">
    <location>
        <begin position="119"/>
        <end position="164"/>
    </location>
</feature>
<sequence length="164" mass="18033">MNTDNNDTRLIEAETALDTAARTSTAVELTAARRSELRAAAHSLNPVVSISQKGLTTAVLAEIERCLKAHGLIKIRVFEVEREARDGLLAEICNALGAAPVQHIGKLLVIWREKPEAQYQPVAPARPRRNPPRLTKKAAAAKTDKAARARPLERGKPRRPTRVR</sequence>
<dbReference type="SMART" id="SM01103">
    <property type="entry name" value="CRS1_YhbY"/>
    <property type="match status" value="1"/>
</dbReference>
<dbReference type="AlphaFoldDB" id="A0A7Z7HQF5"/>
<dbReference type="SUPFAM" id="SSF75471">
    <property type="entry name" value="YhbY-like"/>
    <property type="match status" value="1"/>
</dbReference>
<organism evidence="5 6">
    <name type="scientific">Sterolibacterium denitrificans</name>
    <dbReference type="NCBI Taxonomy" id="157592"/>
    <lineage>
        <taxon>Bacteria</taxon>
        <taxon>Pseudomonadati</taxon>
        <taxon>Pseudomonadota</taxon>
        <taxon>Betaproteobacteria</taxon>
        <taxon>Nitrosomonadales</taxon>
        <taxon>Sterolibacteriaceae</taxon>
        <taxon>Sterolibacterium</taxon>
    </lineage>
</organism>
<evidence type="ECO:0000256" key="1">
    <source>
        <dbReference type="ARBA" id="ARBA00022884"/>
    </source>
</evidence>
<dbReference type="InterPro" id="IPR001890">
    <property type="entry name" value="RNA-binding_CRM"/>
</dbReference>